<dbReference type="NCBIfam" id="NF041644">
    <property type="entry name" value="CBO0543_fam"/>
    <property type="match status" value="1"/>
</dbReference>
<dbReference type="EMBL" id="VTER01000001">
    <property type="protein sequence ID" value="TYS52043.1"/>
    <property type="molecule type" value="Genomic_DNA"/>
</dbReference>
<feature type="transmembrane region" description="Helical" evidence="1">
    <location>
        <begin position="36"/>
        <end position="53"/>
    </location>
</feature>
<feature type="transmembrane region" description="Helical" evidence="1">
    <location>
        <begin position="128"/>
        <end position="145"/>
    </location>
</feature>
<feature type="transmembrane region" description="Helical" evidence="1">
    <location>
        <begin position="6"/>
        <end position="24"/>
    </location>
</feature>
<evidence type="ECO:0000313" key="3">
    <source>
        <dbReference type="Proteomes" id="UP000322139"/>
    </source>
</evidence>
<organism evidence="2 3">
    <name type="scientific">Bacillus infantis</name>
    <dbReference type="NCBI Taxonomy" id="324767"/>
    <lineage>
        <taxon>Bacteria</taxon>
        <taxon>Bacillati</taxon>
        <taxon>Bacillota</taxon>
        <taxon>Bacilli</taxon>
        <taxon>Bacillales</taxon>
        <taxon>Bacillaceae</taxon>
        <taxon>Bacillus</taxon>
    </lineage>
</organism>
<gene>
    <name evidence="2" type="ORF">FZD51_00925</name>
</gene>
<feature type="transmembrane region" description="Helical" evidence="1">
    <location>
        <begin position="152"/>
        <end position="170"/>
    </location>
</feature>
<dbReference type="Proteomes" id="UP000322139">
    <property type="component" value="Unassembled WGS sequence"/>
</dbReference>
<dbReference type="InterPro" id="IPR048147">
    <property type="entry name" value="CBO0543-like"/>
</dbReference>
<feature type="transmembrane region" description="Helical" evidence="1">
    <location>
        <begin position="98"/>
        <end position="116"/>
    </location>
</feature>
<sequence>MGEAYHMYLLLVILVYILFAVYLVDWKRWNEFYPTIQYFIICNLLYNFLFYNHTLWSYHAVTVDWLNHTLIELAFTFFVLPVVLMIYLRFYPKGKKSFAYIAIWIAYFTALEYVFYKKGLFIYENGWSIIWSGVFNIILFTMIRLHSKKPKLALALSLPIIILLLCFFHPDLKDLK</sequence>
<proteinExistence type="predicted"/>
<comment type="caution">
    <text evidence="2">The sequence shown here is derived from an EMBL/GenBank/DDBJ whole genome shotgun (WGS) entry which is preliminary data.</text>
</comment>
<reference evidence="2 3" key="1">
    <citation type="submission" date="2019-08" db="EMBL/GenBank/DDBJ databases">
        <title>Bacillus genomes from the desert of Cuatro Cienegas, Coahuila.</title>
        <authorList>
            <person name="Olmedo-Alvarez G."/>
        </authorList>
    </citation>
    <scope>NUCLEOTIDE SEQUENCE [LARGE SCALE GENOMIC DNA]</scope>
    <source>
        <strain evidence="2 3">CH446_14T</strain>
    </source>
</reference>
<accession>A0A5D4RL13</accession>
<evidence type="ECO:0000256" key="1">
    <source>
        <dbReference type="SAM" id="Phobius"/>
    </source>
</evidence>
<keyword evidence="1" id="KW-0812">Transmembrane</keyword>
<name>A0A5D4RL13_9BACI</name>
<keyword evidence="1" id="KW-0472">Membrane</keyword>
<feature type="transmembrane region" description="Helical" evidence="1">
    <location>
        <begin position="73"/>
        <end position="91"/>
    </location>
</feature>
<evidence type="ECO:0000313" key="2">
    <source>
        <dbReference type="EMBL" id="TYS52043.1"/>
    </source>
</evidence>
<dbReference type="AlphaFoldDB" id="A0A5D4RL13"/>
<protein>
    <submittedName>
        <fullName evidence="2">Uncharacterized protein</fullName>
    </submittedName>
</protein>
<keyword evidence="1" id="KW-1133">Transmembrane helix</keyword>